<sequence length="125" mass="13387">MQDNNSYLSIGTSEVDGVVVVRLAGELDMCSRADDEVRACITARPRGVVLDLRQVTFFGSHGISLLLGAVEEARTHGVGFAVVADNRPVLRPLEVTDMLVVVSVFATPETAVASMRRVECRTGLG</sequence>
<dbReference type="InterPro" id="IPR003658">
    <property type="entry name" value="Anti-sigma_ant"/>
</dbReference>
<evidence type="ECO:0000259" key="3">
    <source>
        <dbReference type="PROSITE" id="PS50801"/>
    </source>
</evidence>
<proteinExistence type="inferred from homology"/>
<feature type="domain" description="STAS" evidence="3">
    <location>
        <begin position="8"/>
        <end position="115"/>
    </location>
</feature>
<dbReference type="PROSITE" id="PS50801">
    <property type="entry name" value="STAS"/>
    <property type="match status" value="1"/>
</dbReference>
<organism evidence="4 5">
    <name type="scientific">Saccharothrix mutabilis subsp. mutabilis</name>
    <dbReference type="NCBI Taxonomy" id="66855"/>
    <lineage>
        <taxon>Bacteria</taxon>
        <taxon>Bacillati</taxon>
        <taxon>Actinomycetota</taxon>
        <taxon>Actinomycetes</taxon>
        <taxon>Pseudonocardiales</taxon>
        <taxon>Pseudonocardiaceae</taxon>
        <taxon>Saccharothrix</taxon>
    </lineage>
</organism>
<dbReference type="InterPro" id="IPR036513">
    <property type="entry name" value="STAS_dom_sf"/>
</dbReference>
<dbReference type="Gene3D" id="3.30.750.24">
    <property type="entry name" value="STAS domain"/>
    <property type="match status" value="1"/>
</dbReference>
<dbReference type="NCBIfam" id="TIGR00377">
    <property type="entry name" value="ant_ant_sig"/>
    <property type="match status" value="1"/>
</dbReference>
<evidence type="ECO:0000313" key="4">
    <source>
        <dbReference type="EMBL" id="GAA0221194.1"/>
    </source>
</evidence>
<evidence type="ECO:0000256" key="2">
    <source>
        <dbReference type="RuleBase" id="RU003749"/>
    </source>
</evidence>
<dbReference type="InterPro" id="IPR002645">
    <property type="entry name" value="STAS_dom"/>
</dbReference>
<accession>A0ABN0TGM5</accession>
<gene>
    <name evidence="4" type="ORF">GCM10010492_19140</name>
</gene>
<name>A0ABN0TGM5_9PSEU</name>
<dbReference type="Pfam" id="PF01740">
    <property type="entry name" value="STAS"/>
    <property type="match status" value="1"/>
</dbReference>
<comment type="caution">
    <text evidence="4">The sequence shown here is derived from an EMBL/GenBank/DDBJ whole genome shotgun (WGS) entry which is preliminary data.</text>
</comment>
<dbReference type="CDD" id="cd07043">
    <property type="entry name" value="STAS_anti-anti-sigma_factors"/>
    <property type="match status" value="1"/>
</dbReference>
<comment type="similarity">
    <text evidence="1 2">Belongs to the anti-sigma-factor antagonist family.</text>
</comment>
<evidence type="ECO:0000256" key="1">
    <source>
        <dbReference type="ARBA" id="ARBA00009013"/>
    </source>
</evidence>
<dbReference type="PANTHER" id="PTHR33495">
    <property type="entry name" value="ANTI-SIGMA FACTOR ANTAGONIST TM_1081-RELATED-RELATED"/>
    <property type="match status" value="1"/>
</dbReference>
<evidence type="ECO:0000313" key="5">
    <source>
        <dbReference type="Proteomes" id="UP001500416"/>
    </source>
</evidence>
<dbReference type="PANTHER" id="PTHR33495:SF2">
    <property type="entry name" value="ANTI-SIGMA FACTOR ANTAGONIST TM_1081-RELATED"/>
    <property type="match status" value="1"/>
</dbReference>
<keyword evidence="5" id="KW-1185">Reference proteome</keyword>
<reference evidence="4 5" key="1">
    <citation type="journal article" date="2019" name="Int. J. Syst. Evol. Microbiol.">
        <title>The Global Catalogue of Microorganisms (GCM) 10K type strain sequencing project: providing services to taxonomists for standard genome sequencing and annotation.</title>
        <authorList>
            <consortium name="The Broad Institute Genomics Platform"/>
            <consortium name="The Broad Institute Genome Sequencing Center for Infectious Disease"/>
            <person name="Wu L."/>
            <person name="Ma J."/>
        </authorList>
    </citation>
    <scope>NUCLEOTIDE SEQUENCE [LARGE SCALE GENOMIC DNA]</scope>
    <source>
        <strain evidence="4 5">JCM 3380</strain>
    </source>
</reference>
<dbReference type="EMBL" id="BAAABU010000003">
    <property type="protein sequence ID" value="GAA0221194.1"/>
    <property type="molecule type" value="Genomic_DNA"/>
</dbReference>
<dbReference type="SUPFAM" id="SSF52091">
    <property type="entry name" value="SpoIIaa-like"/>
    <property type="match status" value="1"/>
</dbReference>
<protein>
    <recommendedName>
        <fullName evidence="2">Anti-sigma factor antagonist</fullName>
    </recommendedName>
</protein>
<dbReference type="Proteomes" id="UP001500416">
    <property type="component" value="Unassembled WGS sequence"/>
</dbReference>